<feature type="transmembrane region" description="Helical" evidence="5">
    <location>
        <begin position="35"/>
        <end position="55"/>
    </location>
</feature>
<dbReference type="RefSeq" id="WP_174138290.1">
    <property type="nucleotide sequence ID" value="NZ_JABUFE010000006.1"/>
</dbReference>
<sequence>MTMTIQSFLALFQLSFAQPKQAAEAVLALNIPREALWLLVSLAVILSTISGVLGQTIATPTEQQQQAMQLIPTNPVLFLVMYAVFIVAFMGAVHVAGLAFKSQGSFDECVVVLSWWLIISNTARIMGLFLALLSPMLGGLVLLGLVGYGIWILVNFADVIFRFNSLGKSALMLFLAFMGLVFAAAMILAIFGFTPPEGAANV</sequence>
<reference evidence="8 9" key="1">
    <citation type="submission" date="2020-06" db="EMBL/GenBank/DDBJ databases">
        <title>Sulfitobacter algicola sp. nov., isolated from green algae.</title>
        <authorList>
            <person name="Wang C."/>
        </authorList>
    </citation>
    <scope>NUCLEOTIDE SEQUENCE [LARGE SCALE GENOMIC DNA]</scope>
    <source>
        <strain evidence="8 9">1151</strain>
    </source>
</reference>
<feature type="transmembrane region" description="Helical" evidence="5">
    <location>
        <begin position="112"/>
        <end position="133"/>
    </location>
</feature>
<keyword evidence="6" id="KW-0732">Signal</keyword>
<feature type="transmembrane region" description="Helical" evidence="5">
    <location>
        <begin position="169"/>
        <end position="193"/>
    </location>
</feature>
<evidence type="ECO:0000259" key="7">
    <source>
        <dbReference type="Pfam" id="PF04893"/>
    </source>
</evidence>
<keyword evidence="3 5" id="KW-1133">Transmembrane helix</keyword>
<feature type="transmembrane region" description="Helical" evidence="5">
    <location>
        <begin position="76"/>
        <end position="100"/>
    </location>
</feature>
<organism evidence="8 9">
    <name type="scientific">Parasulfitobacter algicola</name>
    <dbReference type="NCBI Taxonomy" id="2614809"/>
    <lineage>
        <taxon>Bacteria</taxon>
        <taxon>Pseudomonadati</taxon>
        <taxon>Pseudomonadota</taxon>
        <taxon>Alphaproteobacteria</taxon>
        <taxon>Rhodobacterales</taxon>
        <taxon>Roseobacteraceae</taxon>
        <taxon>Parasulfitobacter</taxon>
    </lineage>
</organism>
<evidence type="ECO:0000256" key="1">
    <source>
        <dbReference type="ARBA" id="ARBA00004141"/>
    </source>
</evidence>
<feature type="domain" description="Yip1" evidence="7">
    <location>
        <begin position="16"/>
        <end position="185"/>
    </location>
</feature>
<evidence type="ECO:0000256" key="6">
    <source>
        <dbReference type="SAM" id="SignalP"/>
    </source>
</evidence>
<proteinExistence type="predicted"/>
<evidence type="ECO:0000313" key="9">
    <source>
        <dbReference type="Proteomes" id="UP000777935"/>
    </source>
</evidence>
<evidence type="ECO:0000256" key="4">
    <source>
        <dbReference type="ARBA" id="ARBA00023136"/>
    </source>
</evidence>
<comment type="subcellular location">
    <subcellularLocation>
        <location evidence="1">Membrane</location>
        <topology evidence="1">Multi-pass membrane protein</topology>
    </subcellularLocation>
</comment>
<evidence type="ECO:0000256" key="5">
    <source>
        <dbReference type="SAM" id="Phobius"/>
    </source>
</evidence>
<dbReference type="Pfam" id="PF04893">
    <property type="entry name" value="Yip1"/>
    <property type="match status" value="1"/>
</dbReference>
<evidence type="ECO:0000256" key="3">
    <source>
        <dbReference type="ARBA" id="ARBA00022989"/>
    </source>
</evidence>
<feature type="chain" id="PRO_5045264505" evidence="6">
    <location>
        <begin position="23"/>
        <end position="202"/>
    </location>
</feature>
<dbReference type="Proteomes" id="UP000777935">
    <property type="component" value="Unassembled WGS sequence"/>
</dbReference>
<keyword evidence="2 5" id="KW-0812">Transmembrane</keyword>
<comment type="caution">
    <text evidence="8">The sequence shown here is derived from an EMBL/GenBank/DDBJ whole genome shotgun (WGS) entry which is preliminary data.</text>
</comment>
<evidence type="ECO:0000256" key="2">
    <source>
        <dbReference type="ARBA" id="ARBA00022692"/>
    </source>
</evidence>
<dbReference type="InterPro" id="IPR006977">
    <property type="entry name" value="Yip1_dom"/>
</dbReference>
<protein>
    <submittedName>
        <fullName evidence="8">YIP1 family protein</fullName>
    </submittedName>
</protein>
<gene>
    <name evidence="8" type="ORF">HRQ87_11075</name>
</gene>
<evidence type="ECO:0000313" key="8">
    <source>
        <dbReference type="EMBL" id="NSX55344.1"/>
    </source>
</evidence>
<name>A0ABX2IXT6_9RHOB</name>
<dbReference type="EMBL" id="JABUFE010000006">
    <property type="protein sequence ID" value="NSX55344.1"/>
    <property type="molecule type" value="Genomic_DNA"/>
</dbReference>
<accession>A0ABX2IXT6</accession>
<feature type="signal peptide" evidence="6">
    <location>
        <begin position="1"/>
        <end position="22"/>
    </location>
</feature>
<keyword evidence="4 5" id="KW-0472">Membrane</keyword>
<keyword evidence="9" id="KW-1185">Reference proteome</keyword>
<feature type="transmembrane region" description="Helical" evidence="5">
    <location>
        <begin position="140"/>
        <end position="163"/>
    </location>
</feature>